<reference evidence="11" key="1">
    <citation type="submission" date="2020-02" db="EMBL/GenBank/DDBJ databases">
        <authorList>
            <person name="Scholz U."/>
            <person name="Mascher M."/>
            <person name="Fiebig A."/>
        </authorList>
    </citation>
    <scope>NUCLEOTIDE SEQUENCE</scope>
</reference>
<evidence type="ECO:0000256" key="6">
    <source>
        <dbReference type="ARBA" id="ARBA00022670"/>
    </source>
</evidence>
<dbReference type="GO" id="GO:0005737">
    <property type="term" value="C:cytoplasm"/>
    <property type="evidence" value="ECO:0007669"/>
    <property type="project" value="InterPro"/>
</dbReference>
<dbReference type="InterPro" id="IPR011356">
    <property type="entry name" value="Leucine_aapep/pepB"/>
</dbReference>
<comment type="catalytic activity">
    <reaction evidence="1">
        <text>Release of an N-terminal amino acid, Xaa-|-Yaa-, in which Xaa is preferably Leu, but may be other amino acids including Pro although not Arg or Lys, and Yaa may be Pro. Amino acid amides and methyl esters are also readily hydrolyzed, but rates on arylamides are exceedingly low.</text>
        <dbReference type="EC" id="3.4.11.1"/>
    </reaction>
</comment>
<accession>A0A7I8LDI7</accession>
<proteinExistence type="inferred from homology"/>
<dbReference type="Gene3D" id="3.40.220.10">
    <property type="entry name" value="Leucine Aminopeptidase, subunit E, domain 1"/>
    <property type="match status" value="1"/>
</dbReference>
<evidence type="ECO:0000313" key="11">
    <source>
        <dbReference type="EMBL" id="CAA7408087.1"/>
    </source>
</evidence>
<dbReference type="SUPFAM" id="SSF53187">
    <property type="entry name" value="Zn-dependent exopeptidases"/>
    <property type="match status" value="1"/>
</dbReference>
<keyword evidence="7" id="KW-0479">Metal-binding</keyword>
<name>A0A7I8LDI7_SPIIN</name>
<dbReference type="OrthoDB" id="412814at2759"/>
<dbReference type="PROSITE" id="PS00631">
    <property type="entry name" value="CYTOSOL_AP"/>
    <property type="match status" value="1"/>
</dbReference>
<evidence type="ECO:0000256" key="9">
    <source>
        <dbReference type="ARBA" id="ARBA00049972"/>
    </source>
</evidence>
<evidence type="ECO:0000259" key="10">
    <source>
        <dbReference type="PROSITE" id="PS00631"/>
    </source>
</evidence>
<evidence type="ECO:0000313" key="12">
    <source>
        <dbReference type="Proteomes" id="UP000663760"/>
    </source>
</evidence>
<dbReference type="Proteomes" id="UP000663760">
    <property type="component" value="Chromosome 14"/>
</dbReference>
<comment type="similarity">
    <text evidence="3">Belongs to the peptidase M17 family.</text>
</comment>
<dbReference type="InterPro" id="IPR043472">
    <property type="entry name" value="Macro_dom-like"/>
</dbReference>
<dbReference type="InterPro" id="IPR023042">
    <property type="entry name" value="Peptidase_M17_leu_NH2_pept"/>
</dbReference>
<protein>
    <recommendedName>
        <fullName evidence="10">Cytosol aminopeptidase domain-containing protein</fullName>
    </recommendedName>
</protein>
<keyword evidence="8" id="KW-0378">Hydrolase</keyword>
<dbReference type="EMBL" id="LR746277">
    <property type="protein sequence ID" value="CAA7408087.1"/>
    <property type="molecule type" value="Genomic_DNA"/>
</dbReference>
<gene>
    <name evidence="11" type="ORF">SI8410_14018765</name>
</gene>
<evidence type="ECO:0000256" key="4">
    <source>
        <dbReference type="ARBA" id="ARBA00011867"/>
    </source>
</evidence>
<dbReference type="SUPFAM" id="SSF52949">
    <property type="entry name" value="Macro domain-like"/>
    <property type="match status" value="1"/>
</dbReference>
<evidence type="ECO:0000256" key="7">
    <source>
        <dbReference type="ARBA" id="ARBA00022723"/>
    </source>
</evidence>
<keyword evidence="6" id="KW-0645">Protease</keyword>
<dbReference type="AlphaFoldDB" id="A0A7I8LDI7"/>
<dbReference type="InterPro" id="IPR000819">
    <property type="entry name" value="Peptidase_M17_C"/>
</dbReference>
<evidence type="ECO:0000256" key="8">
    <source>
        <dbReference type="ARBA" id="ARBA00022801"/>
    </source>
</evidence>
<dbReference type="Pfam" id="PF00883">
    <property type="entry name" value="Peptidase_M17"/>
    <property type="match status" value="1"/>
</dbReference>
<dbReference type="PANTHER" id="PTHR11963:SF23">
    <property type="entry name" value="CYTOSOL AMINOPEPTIDASE"/>
    <property type="match status" value="1"/>
</dbReference>
<dbReference type="GO" id="GO:0006508">
    <property type="term" value="P:proteolysis"/>
    <property type="evidence" value="ECO:0007669"/>
    <property type="project" value="UniProtKB-KW"/>
</dbReference>
<comment type="catalytic activity">
    <reaction evidence="2">
        <text>Release of N-terminal proline from a peptide.</text>
        <dbReference type="EC" id="3.4.11.5"/>
    </reaction>
</comment>
<evidence type="ECO:0000256" key="3">
    <source>
        <dbReference type="ARBA" id="ARBA00009528"/>
    </source>
</evidence>
<evidence type="ECO:0000256" key="5">
    <source>
        <dbReference type="ARBA" id="ARBA00022438"/>
    </source>
</evidence>
<dbReference type="CDD" id="cd00433">
    <property type="entry name" value="Peptidase_M17"/>
    <property type="match status" value="1"/>
</dbReference>
<dbReference type="HAMAP" id="MF_00181">
    <property type="entry name" value="Cytosol_peptidase_M17"/>
    <property type="match status" value="1"/>
</dbReference>
<keyword evidence="5" id="KW-0031">Aminopeptidase</keyword>
<comment type="subunit">
    <text evidence="4">Homohexamer (dimer of homotrimers).</text>
</comment>
<dbReference type="PRINTS" id="PR00481">
    <property type="entry name" value="LAMNOPPTDASE"/>
</dbReference>
<feature type="domain" description="Cytosol aminopeptidase" evidence="10">
    <location>
        <begin position="380"/>
        <end position="387"/>
    </location>
</feature>
<dbReference type="GO" id="GO:0070006">
    <property type="term" value="F:metalloaminopeptidase activity"/>
    <property type="evidence" value="ECO:0007669"/>
    <property type="project" value="InterPro"/>
</dbReference>
<dbReference type="PANTHER" id="PTHR11963">
    <property type="entry name" value="LEUCINE AMINOPEPTIDASE-RELATED"/>
    <property type="match status" value="1"/>
</dbReference>
<dbReference type="FunFam" id="3.40.630.10:FF:000033">
    <property type="entry name" value="M17 leucyl aminopeptidase"/>
    <property type="match status" value="1"/>
</dbReference>
<sequence length="528" mass="55235">MAHSGVAHANLGLTQPNAVEPPQISFSAKEIDVGEWKGDILAVGVTEKDMSKDSNSKFENPILKRLDEQLDGLLSEASSEEDFSGKAGQSTILRLQGLGFKRLGLLGLGNSALSSTSAFRSLGEGVAAAAKASKASSAGIFLVSTDEFSAESKLKTAYTIVLGTVLGVYEDTRFKSESKKAQLKSVDIIGLGSGPDLAQKIKYAGDVCSGVIFGRELVNAPANVLTPGVLAEEASKIAAEFNDVLSAKILDSEQCKELKMGSYLGVAAASANPPHFIHICYKPPTGEVKAKLAIVGKGLTFDSGGYNIKTGPGCSIELMKFDMGGSAATLGAAKAIGLIKPPGVEVHFIVAACENMISGTGMRPGDILTASNGKTIEVNNTDAEGRLTLADALVYACNQGVEKVVDLATLTGACVVALGPTIAGFFTPSDDLAKDVLSASEITGEKLWRLPLEDSYWESMKSGVADMLNTGGRQGGAITAALFLKQFVDEKVQWMHIDMAGPVWSEKKKSATGFGVSTLVEWVLKNSA</sequence>
<dbReference type="Gene3D" id="3.40.630.10">
    <property type="entry name" value="Zn peptidases"/>
    <property type="match status" value="1"/>
</dbReference>
<evidence type="ECO:0000256" key="1">
    <source>
        <dbReference type="ARBA" id="ARBA00000135"/>
    </source>
</evidence>
<dbReference type="Pfam" id="PF02789">
    <property type="entry name" value="Peptidase_M17_N"/>
    <property type="match status" value="1"/>
</dbReference>
<comment type="function">
    <text evidence="9">Presumably involved in the processing and regular turnover of intracellular proteins. Catalyzes the removal of unsubstituted N-terminal amino acids from various peptides.</text>
</comment>
<evidence type="ECO:0000256" key="2">
    <source>
        <dbReference type="ARBA" id="ARBA00001585"/>
    </source>
</evidence>
<dbReference type="GO" id="GO:0030145">
    <property type="term" value="F:manganese ion binding"/>
    <property type="evidence" value="ECO:0007669"/>
    <property type="project" value="InterPro"/>
</dbReference>
<keyword evidence="12" id="KW-1185">Reference proteome</keyword>
<dbReference type="InterPro" id="IPR008283">
    <property type="entry name" value="Peptidase_M17_N"/>
</dbReference>
<organism evidence="11 12">
    <name type="scientific">Spirodela intermedia</name>
    <name type="common">Intermediate duckweed</name>
    <dbReference type="NCBI Taxonomy" id="51605"/>
    <lineage>
        <taxon>Eukaryota</taxon>
        <taxon>Viridiplantae</taxon>
        <taxon>Streptophyta</taxon>
        <taxon>Embryophyta</taxon>
        <taxon>Tracheophyta</taxon>
        <taxon>Spermatophyta</taxon>
        <taxon>Magnoliopsida</taxon>
        <taxon>Liliopsida</taxon>
        <taxon>Araceae</taxon>
        <taxon>Lemnoideae</taxon>
        <taxon>Spirodela</taxon>
    </lineage>
</organism>
<dbReference type="NCBIfam" id="NF002076">
    <property type="entry name" value="PRK00913.2-3"/>
    <property type="match status" value="1"/>
</dbReference>